<proteinExistence type="predicted"/>
<dbReference type="EMBL" id="JACCKA010000071">
    <property type="protein sequence ID" value="NZA27065.1"/>
    <property type="molecule type" value="Genomic_DNA"/>
</dbReference>
<dbReference type="RefSeq" id="WP_180678848.1">
    <property type="nucleotide sequence ID" value="NZ_JACCKA010000071.1"/>
</dbReference>
<name>A0A853JDY8_9GAMM</name>
<evidence type="ECO:0000313" key="5">
    <source>
        <dbReference type="Proteomes" id="UP000578091"/>
    </source>
</evidence>
<keyword evidence="5" id="KW-1185">Reference proteome</keyword>
<reference evidence="4 5" key="1">
    <citation type="submission" date="2020-07" db="EMBL/GenBank/DDBJ databases">
        <title>Luteimonas sp. SJ-92.</title>
        <authorList>
            <person name="Huang X.-X."/>
            <person name="Xu L."/>
            <person name="Sun J.-Q."/>
        </authorList>
    </citation>
    <scope>NUCLEOTIDE SEQUENCE [LARGE SCALE GENOMIC DNA]</scope>
    <source>
        <strain evidence="4 5">SJ-92</strain>
    </source>
</reference>
<feature type="domain" description="DUF4124" evidence="3">
    <location>
        <begin position="20"/>
        <end position="70"/>
    </location>
</feature>
<evidence type="ECO:0000259" key="3">
    <source>
        <dbReference type="Pfam" id="PF13511"/>
    </source>
</evidence>
<feature type="chain" id="PRO_5032911079" evidence="2">
    <location>
        <begin position="26"/>
        <end position="130"/>
    </location>
</feature>
<evidence type="ECO:0000256" key="1">
    <source>
        <dbReference type="SAM" id="MobiDB-lite"/>
    </source>
</evidence>
<dbReference type="Proteomes" id="UP000578091">
    <property type="component" value="Unassembled WGS sequence"/>
</dbReference>
<evidence type="ECO:0000256" key="2">
    <source>
        <dbReference type="SAM" id="SignalP"/>
    </source>
</evidence>
<dbReference type="InterPro" id="IPR025392">
    <property type="entry name" value="DUF4124"/>
</dbReference>
<gene>
    <name evidence="4" type="ORF">H0E84_11815</name>
</gene>
<evidence type="ECO:0000313" key="4">
    <source>
        <dbReference type="EMBL" id="NZA27065.1"/>
    </source>
</evidence>
<feature type="region of interest" description="Disordered" evidence="1">
    <location>
        <begin position="36"/>
        <end position="70"/>
    </location>
</feature>
<organism evidence="4 5">
    <name type="scientific">Luteimonas salinisoli</name>
    <dbReference type="NCBI Taxonomy" id="2752307"/>
    <lineage>
        <taxon>Bacteria</taxon>
        <taxon>Pseudomonadati</taxon>
        <taxon>Pseudomonadota</taxon>
        <taxon>Gammaproteobacteria</taxon>
        <taxon>Lysobacterales</taxon>
        <taxon>Lysobacteraceae</taxon>
        <taxon>Luteimonas</taxon>
    </lineage>
</organism>
<sequence length="130" mass="13324">MRHPILGTTLALALAAGATAPVAGAQEVYQWKDANGVTHYSESPPPSGSYQQRRITNSGASAGSDPTAAPVAVAENPQCTTARNNIALLQGEGPVAQEDGSELGEDERANQMELAQAAVRAYCTDGASAD</sequence>
<protein>
    <submittedName>
        <fullName evidence="4">DUF4124 domain-containing protein</fullName>
    </submittedName>
</protein>
<feature type="signal peptide" evidence="2">
    <location>
        <begin position="1"/>
        <end position="25"/>
    </location>
</feature>
<keyword evidence="2" id="KW-0732">Signal</keyword>
<dbReference type="Pfam" id="PF13511">
    <property type="entry name" value="DUF4124"/>
    <property type="match status" value="1"/>
</dbReference>
<accession>A0A853JDY8</accession>
<dbReference type="AlphaFoldDB" id="A0A853JDY8"/>
<comment type="caution">
    <text evidence="4">The sequence shown here is derived from an EMBL/GenBank/DDBJ whole genome shotgun (WGS) entry which is preliminary data.</text>
</comment>
<feature type="compositionally biased region" description="Polar residues" evidence="1">
    <location>
        <begin position="48"/>
        <end position="61"/>
    </location>
</feature>